<dbReference type="RefSeq" id="WP_212979690.1">
    <property type="nucleotide sequence ID" value="NZ_AP025343.1"/>
</dbReference>
<evidence type="ECO:0000256" key="2">
    <source>
        <dbReference type="SAM" id="SignalP"/>
    </source>
</evidence>
<accession>A0A919YIV4</accession>
<feature type="signal peptide" evidence="2">
    <location>
        <begin position="1"/>
        <end position="24"/>
    </location>
</feature>
<evidence type="ECO:0000256" key="1">
    <source>
        <dbReference type="SAM" id="MobiDB-lite"/>
    </source>
</evidence>
<dbReference type="EMBL" id="BORT01000019">
    <property type="protein sequence ID" value="GIO49132.1"/>
    <property type="molecule type" value="Genomic_DNA"/>
</dbReference>
<evidence type="ECO:0000313" key="3">
    <source>
        <dbReference type="EMBL" id="GIO49132.1"/>
    </source>
</evidence>
<gene>
    <name evidence="3" type="ORF">J34TS1_38970</name>
</gene>
<sequence>MGNRTKQAASIMCAALLAAGILGAGTGMVYSGEKDAPEQGQISSTAASEQAQGSPPAFAAPEMQAVPEQPVKATSNTPQEIEALAAMEKVAENDRLGLYVNKATAEIAVQEKASGYIWFSNPAQRDEDPIASPLYKSELSAQVLLSYYNDKGQINAFNSFDDSVAKKQFEISPVDQGIRVEYRMGNVVKSFANIPKVIGKNRFETEILENIKDPDQREDVKYKFRLNEQKQVYEVRKLQDYVAEELSAVLEAAGYTAEDAARDNKENGVGEAAASEEAEFTVPVVYSLDGANLVVSVPAKELKASKAYPIASLQVLKFFGAADAGKQGYIFVPDGSGALIRLNNNKRNAEPYSLPVYGNNGTFDVKEQIQTNEVSRLPVFGLKQNDHALLGIIEDGEAGASITADISGRNDSYNTVSSKFQVTAMDYYTLSSGTKTSAVPMFETGKYQGNFQVRYAFLAGPSADYTGMAAAYRNYLAGKYKLQPLQASADAPFVLELEGAFRKNKSFLGIPYKSTESLTTFDEAKEILEQLKAAGVKAIDLRFVGWFNGGIRHSSPSDLSVAGVLGGKKGFLQLAEYMKENGFEFYPDTAFLEKYKGSSGAAMLLDRGKAEVYGYNPVTHAKDTSKFSHYILAPAQLPKQVNGFLKDYAKLGVPGLSLRDLGREVHSDFNPDHPVSRQDSLLTSVKELEVLQKQAGALMVEGGNAYSLPFAQTIVNAPMRSSRLNITDEEIPFYQIALHGYFDLAGAPYNMDELQNPRLSMLKSLETGSAVYYQWFASDASKVKDTDYNDLYALSYRNWLDEAVRLYQEANPVLAKVRSQVITSHRQLAPGVVRTVYQNGVSVTINYNQTAVAVDGLQLQPQSYHVGGE</sequence>
<dbReference type="Proteomes" id="UP000682811">
    <property type="component" value="Unassembled WGS sequence"/>
</dbReference>
<keyword evidence="4" id="KW-1185">Reference proteome</keyword>
<name>A0A919YIV4_9BACL</name>
<reference evidence="3 4" key="1">
    <citation type="submission" date="2021-03" db="EMBL/GenBank/DDBJ databases">
        <title>Antimicrobial resistance genes in bacteria isolated from Japanese honey, and their potential for conferring macrolide and lincosamide resistance in the American foulbrood pathogen Paenibacillus larvae.</title>
        <authorList>
            <person name="Okamoto M."/>
            <person name="Kumagai M."/>
            <person name="Kanamori H."/>
            <person name="Takamatsu D."/>
        </authorList>
    </citation>
    <scope>NUCLEOTIDE SEQUENCE [LARGE SCALE GENOMIC DNA]</scope>
    <source>
        <strain evidence="3 4">J34TS1</strain>
    </source>
</reference>
<proteinExistence type="predicted"/>
<protein>
    <submittedName>
        <fullName evidence="3">Uncharacterized protein</fullName>
    </submittedName>
</protein>
<feature type="region of interest" description="Disordered" evidence="1">
    <location>
        <begin position="32"/>
        <end position="58"/>
    </location>
</feature>
<evidence type="ECO:0000313" key="4">
    <source>
        <dbReference type="Proteomes" id="UP000682811"/>
    </source>
</evidence>
<dbReference type="AlphaFoldDB" id="A0A919YIV4"/>
<organism evidence="3 4">
    <name type="scientific">Paenibacillus azoreducens</name>
    <dbReference type="NCBI Taxonomy" id="116718"/>
    <lineage>
        <taxon>Bacteria</taxon>
        <taxon>Bacillati</taxon>
        <taxon>Bacillota</taxon>
        <taxon>Bacilli</taxon>
        <taxon>Bacillales</taxon>
        <taxon>Paenibacillaceae</taxon>
        <taxon>Paenibacillus</taxon>
    </lineage>
</organism>
<comment type="caution">
    <text evidence="3">The sequence shown here is derived from an EMBL/GenBank/DDBJ whole genome shotgun (WGS) entry which is preliminary data.</text>
</comment>
<keyword evidence="2" id="KW-0732">Signal</keyword>
<feature type="chain" id="PRO_5038645571" evidence="2">
    <location>
        <begin position="25"/>
        <end position="869"/>
    </location>
</feature>
<dbReference type="Pfam" id="PF18952">
    <property type="entry name" value="DUF5696"/>
    <property type="match status" value="1"/>
</dbReference>
<dbReference type="InterPro" id="IPR043751">
    <property type="entry name" value="DUF5696"/>
</dbReference>
<feature type="compositionally biased region" description="Polar residues" evidence="1">
    <location>
        <begin position="40"/>
        <end position="53"/>
    </location>
</feature>